<proteinExistence type="predicted"/>
<dbReference type="Proteomes" id="UP000008909">
    <property type="component" value="Unassembled WGS sequence"/>
</dbReference>
<protein>
    <submittedName>
        <fullName evidence="1">Uncharacterized protein</fullName>
    </submittedName>
</protein>
<reference key="2">
    <citation type="submission" date="2011-10" db="EMBL/GenBank/DDBJ databases">
        <title>The genome and transcriptome sequence of Clonorchis sinensis provide insights into the carcinogenic liver fluke.</title>
        <authorList>
            <person name="Wang X."/>
            <person name="Huang Y."/>
            <person name="Chen W."/>
            <person name="Liu H."/>
            <person name="Guo L."/>
            <person name="Chen Y."/>
            <person name="Luo F."/>
            <person name="Zhou W."/>
            <person name="Sun J."/>
            <person name="Mao Q."/>
            <person name="Liang P."/>
            <person name="Zhou C."/>
            <person name="Tian Y."/>
            <person name="Men J."/>
            <person name="Lv X."/>
            <person name="Huang L."/>
            <person name="Zhou J."/>
            <person name="Hu Y."/>
            <person name="Li R."/>
            <person name="Zhang F."/>
            <person name="Lei H."/>
            <person name="Li X."/>
            <person name="Hu X."/>
            <person name="Liang C."/>
            <person name="Xu J."/>
            <person name="Wu Z."/>
            <person name="Yu X."/>
        </authorList>
    </citation>
    <scope>NUCLEOTIDE SEQUENCE</scope>
    <source>
        <strain>Henan</strain>
    </source>
</reference>
<gene>
    <name evidence="1" type="ORF">CLF_106416</name>
</gene>
<evidence type="ECO:0000313" key="2">
    <source>
        <dbReference type="Proteomes" id="UP000008909"/>
    </source>
</evidence>
<evidence type="ECO:0000313" key="1">
    <source>
        <dbReference type="EMBL" id="GAA55004.1"/>
    </source>
</evidence>
<keyword evidence="2" id="KW-1185">Reference proteome</keyword>
<dbReference type="AlphaFoldDB" id="G7YPX3"/>
<organism evidence="1 2">
    <name type="scientific">Clonorchis sinensis</name>
    <name type="common">Chinese liver fluke</name>
    <dbReference type="NCBI Taxonomy" id="79923"/>
    <lineage>
        <taxon>Eukaryota</taxon>
        <taxon>Metazoa</taxon>
        <taxon>Spiralia</taxon>
        <taxon>Lophotrochozoa</taxon>
        <taxon>Platyhelminthes</taxon>
        <taxon>Trematoda</taxon>
        <taxon>Digenea</taxon>
        <taxon>Opisthorchiida</taxon>
        <taxon>Opisthorchiata</taxon>
        <taxon>Opisthorchiidae</taxon>
        <taxon>Clonorchis</taxon>
    </lineage>
</organism>
<dbReference type="EMBL" id="DF143950">
    <property type="protein sequence ID" value="GAA55004.1"/>
    <property type="molecule type" value="Genomic_DNA"/>
</dbReference>
<reference evidence="1" key="1">
    <citation type="journal article" date="2011" name="Genome Biol.">
        <title>The draft genome of the carcinogenic human liver fluke Clonorchis sinensis.</title>
        <authorList>
            <person name="Wang X."/>
            <person name="Chen W."/>
            <person name="Huang Y."/>
            <person name="Sun J."/>
            <person name="Men J."/>
            <person name="Liu H."/>
            <person name="Luo F."/>
            <person name="Guo L."/>
            <person name="Lv X."/>
            <person name="Deng C."/>
            <person name="Zhou C."/>
            <person name="Fan Y."/>
            <person name="Li X."/>
            <person name="Huang L."/>
            <person name="Hu Y."/>
            <person name="Liang C."/>
            <person name="Hu X."/>
            <person name="Xu J."/>
            <person name="Yu X."/>
        </authorList>
    </citation>
    <scope>NUCLEOTIDE SEQUENCE [LARGE SCALE GENOMIC DNA]</scope>
    <source>
        <strain evidence="1">Henan</strain>
    </source>
</reference>
<sequence length="324" mass="36310">MWNLSSGLLIRCDEQDRHVQFETYMAELEGQDTPDNELENVVPPCGIEYPANANDTVLSLIDHPLLTNYLEHNIAVINRVALLAAYSRAGPAPRTDDSVRLESVSRAASARHMAPTSSGEVEPWMVNVEPPTALEFYDCICSPKRHRACGAFDSVDRSILLDTLVRQGMPRMFVSTILPLYSQTSGRVRVYDELSKSSPCDENLVDLEYVDDIALIFEEEEKVRNTQRKPVTCKRLVNFSGCRKIRGSRYSTAGPKYLEANLPCSWRVARGFVKLGQTPNPFQLIILHLQNILKLLIVVIVCGIESEIATFIIAEDEQNVGLLD</sequence>
<name>G7YPX3_CLOSI</name>
<accession>G7YPX3</accession>